<dbReference type="EC" id="3.1.1.-" evidence="8"/>
<comment type="function">
    <text evidence="8">Lipolytic acyl hydrolase (LAH).</text>
</comment>
<dbReference type="PANTHER" id="PTHR32176">
    <property type="entry name" value="XYLOSE ISOMERASE"/>
    <property type="match status" value="1"/>
</dbReference>
<dbReference type="Pfam" id="PF01734">
    <property type="entry name" value="Patatin"/>
    <property type="match status" value="1"/>
</dbReference>
<comment type="similarity">
    <text evidence="1 8">Belongs to the patatin family.</text>
</comment>
<evidence type="ECO:0000313" key="11">
    <source>
        <dbReference type="RefSeq" id="XP_010942708.1"/>
    </source>
</evidence>
<dbReference type="GO" id="GO:0016042">
    <property type="term" value="P:lipid catabolic process"/>
    <property type="evidence" value="ECO:0007669"/>
    <property type="project" value="UniProtKB-UniRule"/>
</dbReference>
<proteinExistence type="inferred from homology"/>
<keyword evidence="10" id="KW-1185">Reference proteome</keyword>
<feature type="short sequence motif" description="GXSXG" evidence="7">
    <location>
        <begin position="64"/>
        <end position="68"/>
    </location>
</feature>
<keyword evidence="3" id="KW-0611">Plant defense</keyword>
<feature type="domain" description="PNPLA" evidence="9">
    <location>
        <begin position="22"/>
        <end position="228"/>
    </location>
</feature>
<name>A0A6I9SNA1_ELAGV</name>
<dbReference type="InterPro" id="IPR016035">
    <property type="entry name" value="Acyl_Trfase/lysoPLipase"/>
</dbReference>
<evidence type="ECO:0000256" key="1">
    <source>
        <dbReference type="ARBA" id="ARBA00010240"/>
    </source>
</evidence>
<dbReference type="GO" id="GO:0047372">
    <property type="term" value="F:monoacylglycerol lipase activity"/>
    <property type="evidence" value="ECO:0007669"/>
    <property type="project" value="TreeGrafter"/>
</dbReference>
<dbReference type="AlphaFoldDB" id="A0A6I9SNA1"/>
<dbReference type="PANTHER" id="PTHR32176:SF103">
    <property type="entry name" value="OS08G0376550 PROTEIN"/>
    <property type="match status" value="1"/>
</dbReference>
<evidence type="ECO:0000256" key="6">
    <source>
        <dbReference type="ARBA" id="ARBA00025642"/>
    </source>
</evidence>
<keyword evidence="5 7" id="KW-0443">Lipid metabolism</keyword>
<dbReference type="KEGG" id="egu:105060620"/>
<evidence type="ECO:0000256" key="8">
    <source>
        <dbReference type="RuleBase" id="RU361262"/>
    </source>
</evidence>
<dbReference type="GO" id="GO:0004620">
    <property type="term" value="F:phospholipase activity"/>
    <property type="evidence" value="ECO:0007669"/>
    <property type="project" value="TreeGrafter"/>
</dbReference>
<feature type="active site" description="Nucleophile" evidence="7">
    <location>
        <position position="66"/>
    </location>
</feature>
<protein>
    <recommendedName>
        <fullName evidence="8">Patatin</fullName>
        <ecNumber evidence="8">3.1.1.-</ecNumber>
    </recommendedName>
</protein>
<evidence type="ECO:0000256" key="7">
    <source>
        <dbReference type="PROSITE-ProRule" id="PRU01161"/>
    </source>
</evidence>
<evidence type="ECO:0000256" key="4">
    <source>
        <dbReference type="ARBA" id="ARBA00022963"/>
    </source>
</evidence>
<dbReference type="Gene3D" id="3.40.1090.10">
    <property type="entry name" value="Cytosolic phospholipase A2 catalytic domain"/>
    <property type="match status" value="1"/>
</dbReference>
<feature type="active site" description="Proton acceptor" evidence="7">
    <location>
        <position position="215"/>
    </location>
</feature>
<keyword evidence="4 7" id="KW-0442">Lipid degradation</keyword>
<reference evidence="11" key="1">
    <citation type="submission" date="2025-08" db="UniProtKB">
        <authorList>
            <consortium name="RefSeq"/>
        </authorList>
    </citation>
    <scope>IDENTIFICATION</scope>
</reference>
<accession>A0A6I9SNA1</accession>
<feature type="short sequence motif" description="DGA/G" evidence="7">
    <location>
        <begin position="215"/>
        <end position="217"/>
    </location>
</feature>
<evidence type="ECO:0000256" key="5">
    <source>
        <dbReference type="ARBA" id="ARBA00023098"/>
    </source>
</evidence>
<comment type="function">
    <text evidence="6">Possesses non-specific lipolytic acyl hydrolase (LAH) activity. Hydrolyzes phospholipids as well as galactolipids. May play a role in disease resistance.</text>
</comment>
<evidence type="ECO:0000256" key="2">
    <source>
        <dbReference type="ARBA" id="ARBA00022801"/>
    </source>
</evidence>
<gene>
    <name evidence="11" type="primary">LOC105060620</name>
</gene>
<dbReference type="Proteomes" id="UP000504607">
    <property type="component" value="Unplaced"/>
</dbReference>
<dbReference type="RefSeq" id="XP_010942708.1">
    <property type="nucleotide sequence ID" value="XM_010944406.1"/>
</dbReference>
<evidence type="ECO:0000259" key="9">
    <source>
        <dbReference type="PROSITE" id="PS51635"/>
    </source>
</evidence>
<sequence length="411" mass="44943">MACEIGKLANPPPCKGRLVTVLSIDGGGVRGIIPGTILAFLESKLQELDGEDARIVDYFDVIAGTSTGGLVTAMLTAPNKNNRPLFAAKDITKFYLENSSKIFPQKNGIFSSIFNLFTAVTGPKYSGKYLHSKIQELLGETRLHQVLTDIVIPTFDIKLLQPTIFSTFEARHAPLKDALLSDICIGTSAAPTYLPAHYFETKDANGNIRSFNLVDGGVAANNPTLAAMGLITKEICKENKHLFPIKPTDYGKFLVISLGTGSAKIEEKFSAQEASKWGILGWLYDHGATPLINVFTQASADMVDIHTSAVFQALYSKENYLRIQDDTLIGSTSSVDISTKENLLKLVQIGNDLLKKHVSRVNLETGLFELVEGEGTNEEALTHFAKLLSEERRLRCGEKCSTTELWLNLAL</sequence>
<dbReference type="FunFam" id="3.40.1090.10:FF:000005">
    <property type="entry name" value="Patatin"/>
    <property type="match status" value="1"/>
</dbReference>
<dbReference type="InParanoid" id="A0A6I9SNA1"/>
<organism evidence="10 11">
    <name type="scientific">Elaeis guineensis var. tenera</name>
    <name type="common">Oil palm</name>
    <dbReference type="NCBI Taxonomy" id="51953"/>
    <lineage>
        <taxon>Eukaryota</taxon>
        <taxon>Viridiplantae</taxon>
        <taxon>Streptophyta</taxon>
        <taxon>Embryophyta</taxon>
        <taxon>Tracheophyta</taxon>
        <taxon>Spermatophyta</taxon>
        <taxon>Magnoliopsida</taxon>
        <taxon>Liliopsida</taxon>
        <taxon>Arecaceae</taxon>
        <taxon>Arecoideae</taxon>
        <taxon>Cocoseae</taxon>
        <taxon>Elaeidinae</taxon>
        <taxon>Elaeis</taxon>
    </lineage>
</organism>
<dbReference type="InterPro" id="IPR002641">
    <property type="entry name" value="PNPLA_dom"/>
</dbReference>
<dbReference type="PROSITE" id="PS51635">
    <property type="entry name" value="PNPLA"/>
    <property type="match status" value="1"/>
</dbReference>
<dbReference type="OrthoDB" id="1658288at2759"/>
<dbReference type="CDD" id="cd07214">
    <property type="entry name" value="Pat17_isozyme_like"/>
    <property type="match status" value="1"/>
</dbReference>
<feature type="short sequence motif" description="GXGXXG" evidence="7">
    <location>
        <begin position="26"/>
        <end position="31"/>
    </location>
</feature>
<evidence type="ECO:0000256" key="3">
    <source>
        <dbReference type="ARBA" id="ARBA00022821"/>
    </source>
</evidence>
<dbReference type="GO" id="GO:0006952">
    <property type="term" value="P:defense response"/>
    <property type="evidence" value="ECO:0007669"/>
    <property type="project" value="UniProtKB-KW"/>
</dbReference>
<comment type="domain">
    <text evidence="8">The nitrogen atoms of the two glycine residues in the GGXR motif define the oxyanion hole, and stabilize the oxyanion that forms during the nucleophilic attack by the catalytic serine during substrate cleavage.</text>
</comment>
<dbReference type="SUPFAM" id="SSF52151">
    <property type="entry name" value="FabD/lysophospholipase-like"/>
    <property type="match status" value="1"/>
</dbReference>
<evidence type="ECO:0000313" key="10">
    <source>
        <dbReference type="Proteomes" id="UP000504607"/>
    </source>
</evidence>
<dbReference type="GeneID" id="105060620"/>
<keyword evidence="2 7" id="KW-0378">Hydrolase</keyword>